<keyword evidence="1" id="KW-0472">Membrane</keyword>
<proteinExistence type="predicted"/>
<dbReference type="InterPro" id="IPR026442">
    <property type="entry name" value="IPTL_CTERM"/>
</dbReference>
<comment type="caution">
    <text evidence="4">The sequence shown here is derived from an EMBL/GenBank/DDBJ whole genome shotgun (WGS) entry which is preliminary data.</text>
</comment>
<feature type="transmembrane region" description="Helical" evidence="1">
    <location>
        <begin position="191"/>
        <end position="208"/>
    </location>
</feature>
<sequence>MFQRLQALLIGAIIAFTLTGAGGASAQAVFEYSPNGYGVTINDGGYLARVSVTVPTTISAIAQQSNATSSVNVKFIVRNQTNGTNMYVSQPKVFGADASGVYTFKQSDVFSNITLQPGVVYSIGIISEGLQSVRYLTGPVPAQNDIAMTGTVFVSSYAAPMVVGSGSEKFSLRLIGPAAPAPAPIPTLSEWALILLGVLLAGGAALTLHRRRTA</sequence>
<dbReference type="AlphaFoldDB" id="A0A7W7IMS8"/>
<evidence type="ECO:0000313" key="5">
    <source>
        <dbReference type="Proteomes" id="UP000539957"/>
    </source>
</evidence>
<feature type="signal peptide" evidence="2">
    <location>
        <begin position="1"/>
        <end position="26"/>
    </location>
</feature>
<evidence type="ECO:0000256" key="2">
    <source>
        <dbReference type="SAM" id="SignalP"/>
    </source>
</evidence>
<dbReference type="RefSeq" id="WP_184267687.1">
    <property type="nucleotide sequence ID" value="NZ_JACHKY010000002.1"/>
</dbReference>
<keyword evidence="5" id="KW-1185">Reference proteome</keyword>
<feature type="chain" id="PRO_5030762131" description="IPTL-CTERM protein sorting domain-containing protein" evidence="2">
    <location>
        <begin position="27"/>
        <end position="214"/>
    </location>
</feature>
<reference evidence="4 5" key="1">
    <citation type="submission" date="2020-08" db="EMBL/GenBank/DDBJ databases">
        <title>Functional genomics of gut bacteria from endangered species of beetles.</title>
        <authorList>
            <person name="Carlos-Shanley C."/>
        </authorList>
    </citation>
    <scope>NUCLEOTIDE SEQUENCE [LARGE SCALE GENOMIC DNA]</scope>
    <source>
        <strain evidence="4 5">S00123</strain>
    </source>
</reference>
<keyword evidence="2" id="KW-0732">Signal</keyword>
<dbReference type="Proteomes" id="UP000539957">
    <property type="component" value="Unassembled WGS sequence"/>
</dbReference>
<organism evidence="4 5">
    <name type="scientific">Brevundimonas bullata</name>
    <dbReference type="NCBI Taxonomy" id="13160"/>
    <lineage>
        <taxon>Bacteria</taxon>
        <taxon>Pseudomonadati</taxon>
        <taxon>Pseudomonadota</taxon>
        <taxon>Alphaproteobacteria</taxon>
        <taxon>Caulobacterales</taxon>
        <taxon>Caulobacteraceae</taxon>
        <taxon>Brevundimonas</taxon>
    </lineage>
</organism>
<keyword evidence="1" id="KW-0812">Transmembrane</keyword>
<dbReference type="EMBL" id="JACHKY010000002">
    <property type="protein sequence ID" value="MBB4797229.1"/>
    <property type="molecule type" value="Genomic_DNA"/>
</dbReference>
<feature type="domain" description="IPTL-CTERM protein sorting" evidence="3">
    <location>
        <begin position="183"/>
        <end position="210"/>
    </location>
</feature>
<evidence type="ECO:0000313" key="4">
    <source>
        <dbReference type="EMBL" id="MBB4797229.1"/>
    </source>
</evidence>
<protein>
    <recommendedName>
        <fullName evidence="3">IPTL-CTERM protein sorting domain-containing protein</fullName>
    </recommendedName>
</protein>
<gene>
    <name evidence="4" type="ORF">HNP32_000953</name>
</gene>
<keyword evidence="1" id="KW-1133">Transmembrane helix</keyword>
<dbReference type="Pfam" id="PF18203">
    <property type="entry name" value="IPTL-CTERM"/>
    <property type="match status" value="1"/>
</dbReference>
<dbReference type="NCBIfam" id="TIGR04174">
    <property type="entry name" value="IPTL_CTERM"/>
    <property type="match status" value="1"/>
</dbReference>
<evidence type="ECO:0000259" key="3">
    <source>
        <dbReference type="Pfam" id="PF18203"/>
    </source>
</evidence>
<evidence type="ECO:0000256" key="1">
    <source>
        <dbReference type="SAM" id="Phobius"/>
    </source>
</evidence>
<name>A0A7W7IMS8_9CAUL</name>
<accession>A0A7W7IMS8</accession>